<dbReference type="Proteomes" id="UP000814033">
    <property type="component" value="Unassembled WGS sequence"/>
</dbReference>
<comment type="caution">
    <text evidence="1">The sequence shown here is derived from an EMBL/GenBank/DDBJ whole genome shotgun (WGS) entry which is preliminary data.</text>
</comment>
<evidence type="ECO:0000313" key="2">
    <source>
        <dbReference type="Proteomes" id="UP000814033"/>
    </source>
</evidence>
<keyword evidence="2" id="KW-1185">Reference proteome</keyword>
<name>A0ACB8RJ50_9AGAM</name>
<sequence>MDTNRLGGLAATRNEDGTRLKVVVVCKHGQLFDADGHFLTPGEDADSIPGEILELADRPDSTILSKWTKGTLKGRVFDHSDVAGCTSVIVEGQKKIEVPCFFYQARDHSIVLRTFGRENGDEWDKSVKIVDAQASPLPYGGTSLAAHTDESGEWIYLYYQSNGPQKPGEVIGVKLNVAGVVNTITGSATGERRLPLGSPFTVTFAAGRYDLYYTTPDDGRLGVIHGAIRVSPADPRQETMVCGSHLTVSGAHEVAEISALQQGERPIVYMVPRNNIQDTSLPSHWTNAFRIEARTLPRTPITLVAHPQEAEKATLLFSDTFGAVNVARLASHAETPVARAIPLDTMITAFAPTEGEDADGYLGRELWAYKGCLDVPAATPPYVQHGLTGDFVLLSEDKLWPTVPTSVTYYFMDGDEVQQDKVRKVVRELEAYGAVEFGELPEPVCAMVRIIFDDEDASWSFVGRASEDVNFDEATMNLSWISASDKTISPHERGLILHEFGHALGLVHEHQAPAQGGVSTEETKTVSYYAESKLGWDENSIREHVLNIYNSKEVSNFAEFDATSIMQRPLPKELSGLSYDVSYNTQLSQLDKAYMTILYPRASPHPDAATWTLKTALNKAGAPADVQRAILGVPFEDGLPNALEIRRIFFGWVEAVRLGTYSEIVEEPVISSLPTNSDELVEPIEIIEAKDAVEVSNVEADDIEVPDMEPPEGYSDVSAVSLSAPASPAAEPPSPLPAAQPFEGEPIEAQPPEDPVSEAQPVEDQVSEAQPVEDQVVEEQPIEEQVVEEQPIQDPPSQPCAIVEAPEIYPDTSLERPLPLPSAETPLLPIQTTELCEYGVQDPEPVREDAAVWANQLPSAPAPPSRPFEDVIYDKLTSIFGATKSQYLALQFPSRSLDKAAFANKSASMYANFSKPTVVNEAEFRLTDDLFDVARIVSAPNGQSLSLVYEQALTNLVPKYQQDPLREQQERIRNWLLTAVDGEPFLGKSDTAEQLGDSSPNLATRSGVYGASEFAQMFNVDNRSSLGLDFHLDALNKGIAESLPLKASSKVSRIEYSQALMLDYLKERMEWEMTRDNMIEVAMESGGVKQVEQATRMLRHVTAMHENRLSAKYRDAVVRGHWHTVRELLGYLDIRSPAELLQSAKEILRESATTSFYSSKLVYPVLMQPSDWFDTLDTSFPPADLSQSVEILQVQLSQRTTALDGLNDQLSSYLFGMEGNVELFRKDVEDLTRKRDDAEAKLTKQYSAATINAAKVYLEPAELGSGKAFKAALAKDRNPPKEATRLLSYVDLDTISKGLNVVTEAEKNLISACRALTNKVAQMEKARSSDTRSQQAILQRQITRASAEIGDLYERLEVAKLAASYRAEDASKRLQDVQLPVAYDGHWTEINLKTSVQNKTTSKTTSFRGSATSWDINLWLESAAGDSSSVDEDLEIAGHVQVDVTFRASLVTADRSSWFQPQLFGMSDAFMRASEHIHWSDWPEGLESTADVAQRIKTGPANGSVDVGESLLPAYPVGYIVAKDILVKLSASETEGKASTAALAAKAKTSGGVLCFNFTGSSFSDFESSQVNVQEMADGLVIKIPGPQMIGYVMQLTPKDATVKYAPPEAEYYLPTDPPPAASEVRVQRSRAPSAAASPVVVVTELFSPEKGEGSTLVGESDVRGKAPSRPHSPNNATDNRPARHREGEGMRLLSVTRILRNID</sequence>
<gene>
    <name evidence="1" type="ORF">FA95DRAFT_1609127</name>
</gene>
<proteinExistence type="predicted"/>
<organism evidence="1 2">
    <name type="scientific">Auriscalpium vulgare</name>
    <dbReference type="NCBI Taxonomy" id="40419"/>
    <lineage>
        <taxon>Eukaryota</taxon>
        <taxon>Fungi</taxon>
        <taxon>Dikarya</taxon>
        <taxon>Basidiomycota</taxon>
        <taxon>Agaricomycotina</taxon>
        <taxon>Agaricomycetes</taxon>
        <taxon>Russulales</taxon>
        <taxon>Auriscalpiaceae</taxon>
        <taxon>Auriscalpium</taxon>
    </lineage>
</organism>
<reference evidence="1" key="1">
    <citation type="submission" date="2021-02" db="EMBL/GenBank/DDBJ databases">
        <authorList>
            <consortium name="DOE Joint Genome Institute"/>
            <person name="Ahrendt S."/>
            <person name="Looney B.P."/>
            <person name="Miyauchi S."/>
            <person name="Morin E."/>
            <person name="Drula E."/>
            <person name="Courty P.E."/>
            <person name="Chicoki N."/>
            <person name="Fauchery L."/>
            <person name="Kohler A."/>
            <person name="Kuo A."/>
            <person name="Labutti K."/>
            <person name="Pangilinan J."/>
            <person name="Lipzen A."/>
            <person name="Riley R."/>
            <person name="Andreopoulos W."/>
            <person name="He G."/>
            <person name="Johnson J."/>
            <person name="Barry K.W."/>
            <person name="Grigoriev I.V."/>
            <person name="Nagy L."/>
            <person name="Hibbett D."/>
            <person name="Henrissat B."/>
            <person name="Matheny P.B."/>
            <person name="Labbe J."/>
            <person name="Martin F."/>
        </authorList>
    </citation>
    <scope>NUCLEOTIDE SEQUENCE</scope>
    <source>
        <strain evidence="1">FP105234-sp</strain>
    </source>
</reference>
<protein>
    <submittedName>
        <fullName evidence="1">Uncharacterized protein</fullName>
    </submittedName>
</protein>
<accession>A0ACB8RJ50</accession>
<reference evidence="1" key="2">
    <citation type="journal article" date="2022" name="New Phytol.">
        <title>Evolutionary transition to the ectomycorrhizal habit in the genomes of a hyperdiverse lineage of mushroom-forming fungi.</title>
        <authorList>
            <person name="Looney B."/>
            <person name="Miyauchi S."/>
            <person name="Morin E."/>
            <person name="Drula E."/>
            <person name="Courty P.E."/>
            <person name="Kohler A."/>
            <person name="Kuo A."/>
            <person name="LaButti K."/>
            <person name="Pangilinan J."/>
            <person name="Lipzen A."/>
            <person name="Riley R."/>
            <person name="Andreopoulos W."/>
            <person name="He G."/>
            <person name="Johnson J."/>
            <person name="Nolan M."/>
            <person name="Tritt A."/>
            <person name="Barry K.W."/>
            <person name="Grigoriev I.V."/>
            <person name="Nagy L.G."/>
            <person name="Hibbett D."/>
            <person name="Henrissat B."/>
            <person name="Matheny P.B."/>
            <person name="Labbe J."/>
            <person name="Martin F.M."/>
        </authorList>
    </citation>
    <scope>NUCLEOTIDE SEQUENCE</scope>
    <source>
        <strain evidence="1">FP105234-sp</strain>
    </source>
</reference>
<evidence type="ECO:0000313" key="1">
    <source>
        <dbReference type="EMBL" id="KAI0043731.1"/>
    </source>
</evidence>
<dbReference type="EMBL" id="MU276006">
    <property type="protein sequence ID" value="KAI0043731.1"/>
    <property type="molecule type" value="Genomic_DNA"/>
</dbReference>